<organism evidence="2 3">
    <name type="scientific">Desulfovibrio legallii</name>
    <dbReference type="NCBI Taxonomy" id="571438"/>
    <lineage>
        <taxon>Bacteria</taxon>
        <taxon>Pseudomonadati</taxon>
        <taxon>Thermodesulfobacteriota</taxon>
        <taxon>Desulfovibrionia</taxon>
        <taxon>Desulfovibrionales</taxon>
        <taxon>Desulfovibrionaceae</taxon>
        <taxon>Desulfovibrio</taxon>
    </lineage>
</organism>
<dbReference type="AlphaFoldDB" id="A0A1G7PJ38"/>
<dbReference type="Pfam" id="PF05167">
    <property type="entry name" value="DUF711"/>
    <property type="match status" value="1"/>
</dbReference>
<evidence type="ECO:0000313" key="3">
    <source>
        <dbReference type="Proteomes" id="UP000199355"/>
    </source>
</evidence>
<dbReference type="InterPro" id="IPR007841">
    <property type="entry name" value="UPF0210"/>
</dbReference>
<dbReference type="STRING" id="571438.SAMN05192586_11636"/>
<name>A0A1G7PJ38_9BACT</name>
<dbReference type="PANTHER" id="PTHR37560">
    <property type="entry name" value="UPF0210 PROTEIN SPR0218"/>
    <property type="match status" value="1"/>
</dbReference>
<evidence type="ECO:0000256" key="1">
    <source>
        <dbReference type="HAMAP-Rule" id="MF_01221"/>
    </source>
</evidence>
<proteinExistence type="inferred from homology"/>
<dbReference type="Gene3D" id="3.20.70.20">
    <property type="match status" value="1"/>
</dbReference>
<evidence type="ECO:0000313" key="2">
    <source>
        <dbReference type="EMBL" id="SDF86305.1"/>
    </source>
</evidence>
<dbReference type="RefSeq" id="WP_092154634.1">
    <property type="nucleotide sequence ID" value="NZ_FNBX01000016.1"/>
</dbReference>
<comment type="similarity">
    <text evidence="1">Belongs to the UPF0210 family.</text>
</comment>
<dbReference type="Proteomes" id="UP000199355">
    <property type="component" value="Unassembled WGS sequence"/>
</dbReference>
<protein>
    <recommendedName>
        <fullName evidence="1">UPF0210 protein SAMN05192586_11636</fullName>
    </recommendedName>
</protein>
<comment type="subunit">
    <text evidence="1">Homodimer.</text>
</comment>
<keyword evidence="3" id="KW-1185">Reference proteome</keyword>
<reference evidence="3" key="1">
    <citation type="submission" date="2016-10" db="EMBL/GenBank/DDBJ databases">
        <authorList>
            <person name="Varghese N."/>
            <person name="Submissions S."/>
        </authorList>
    </citation>
    <scope>NUCLEOTIDE SEQUENCE [LARGE SCALE GENOMIC DNA]</scope>
    <source>
        <strain evidence="3">KHC7</strain>
    </source>
</reference>
<dbReference type="CDD" id="cd08025">
    <property type="entry name" value="RNR_PFL_like_DUF711"/>
    <property type="match status" value="1"/>
</dbReference>
<dbReference type="NCBIfam" id="NF003700">
    <property type="entry name" value="PRK05313.1"/>
    <property type="match status" value="1"/>
</dbReference>
<dbReference type="OrthoDB" id="9763001at2"/>
<dbReference type="HAMAP" id="MF_01221">
    <property type="entry name" value="UPF0210"/>
    <property type="match status" value="1"/>
</dbReference>
<sequence length="461" mass="47326">MLSEREITSTLNMLRNEHLDVRTVTLGVSLFDCVSHDLDLFTANVRAKLRRYAAQLVAVCDDVGDKYGIPVVNKRISVSPIAVVAAPFGPDGMVRVCRALDEAAREAGVDFLGGFSALVEKGFASGDRALIEALPEALSQTERICSSINVASSRSGINMDAVALMGRQIRAVAAATAERGGIGCAKLVVFANIPQDVPFMAGAYLGVGEPDVVINVGVSGPGVVKKALDRAREAGHNSKGGRLTLLDMAEVIKRTAYKVTRVGEIIGSEVADRLGIPFGVADLSLAPTPAVGDSVGEIFQSLGLSSIGAPGSTAVLAMLNDAVKKGGAFASSSVGGLSGAFIPVSEDSSIEAAATSGRLSLEKLEAMTSVCSVGLDMIAIPGDTPASTIAGIIADEMAIGVINHKTTAVRLIPVPGKSVGEEVSFGGLLGKAAIIPVTQGDASEFIALGGRIPAPIHSLKN</sequence>
<dbReference type="SUPFAM" id="SSF51998">
    <property type="entry name" value="PFL-like glycyl radical enzymes"/>
    <property type="match status" value="1"/>
</dbReference>
<gene>
    <name evidence="2" type="ORF">SAMN05192586_11636</name>
</gene>
<dbReference type="EMBL" id="FNBX01000016">
    <property type="protein sequence ID" value="SDF86305.1"/>
    <property type="molecule type" value="Genomic_DNA"/>
</dbReference>
<accession>A0A1G7PJ38</accession>
<dbReference type="PANTHER" id="PTHR37560:SF1">
    <property type="entry name" value="UPF0210 PROTEIN MJ1665"/>
    <property type="match status" value="1"/>
</dbReference>